<reference evidence="1 2" key="1">
    <citation type="journal article" date="2017" name="Nat. Commun.">
        <title>Genome assembly with in vitro proximity ligation data and whole-genome triplication in lettuce.</title>
        <authorList>
            <person name="Reyes-Chin-Wo S."/>
            <person name="Wang Z."/>
            <person name="Yang X."/>
            <person name="Kozik A."/>
            <person name="Arikit S."/>
            <person name="Song C."/>
            <person name="Xia L."/>
            <person name="Froenicke L."/>
            <person name="Lavelle D.O."/>
            <person name="Truco M.J."/>
            <person name="Xia R."/>
            <person name="Zhu S."/>
            <person name="Xu C."/>
            <person name="Xu H."/>
            <person name="Xu X."/>
            <person name="Cox K."/>
            <person name="Korf I."/>
            <person name="Meyers B.C."/>
            <person name="Michelmore R.W."/>
        </authorList>
    </citation>
    <scope>NUCLEOTIDE SEQUENCE [LARGE SCALE GENOMIC DNA]</scope>
    <source>
        <strain evidence="2">cv. Salinas</strain>
        <tissue evidence="1">Seedlings</tissue>
    </source>
</reference>
<organism evidence="1 2">
    <name type="scientific">Lactuca sativa</name>
    <name type="common">Garden lettuce</name>
    <dbReference type="NCBI Taxonomy" id="4236"/>
    <lineage>
        <taxon>Eukaryota</taxon>
        <taxon>Viridiplantae</taxon>
        <taxon>Streptophyta</taxon>
        <taxon>Embryophyta</taxon>
        <taxon>Tracheophyta</taxon>
        <taxon>Spermatophyta</taxon>
        <taxon>Magnoliopsida</taxon>
        <taxon>eudicotyledons</taxon>
        <taxon>Gunneridae</taxon>
        <taxon>Pentapetalae</taxon>
        <taxon>asterids</taxon>
        <taxon>campanulids</taxon>
        <taxon>Asterales</taxon>
        <taxon>Asteraceae</taxon>
        <taxon>Cichorioideae</taxon>
        <taxon>Cichorieae</taxon>
        <taxon>Lactucinae</taxon>
        <taxon>Lactuca</taxon>
    </lineage>
</organism>
<dbReference type="Proteomes" id="UP000235145">
    <property type="component" value="Unassembled WGS sequence"/>
</dbReference>
<evidence type="ECO:0008006" key="3">
    <source>
        <dbReference type="Google" id="ProtNLM"/>
    </source>
</evidence>
<evidence type="ECO:0000313" key="2">
    <source>
        <dbReference type="Proteomes" id="UP000235145"/>
    </source>
</evidence>
<comment type="caution">
    <text evidence="1">The sequence shown here is derived from an EMBL/GenBank/DDBJ whole genome shotgun (WGS) entry which is preliminary data.</text>
</comment>
<evidence type="ECO:0000313" key="1">
    <source>
        <dbReference type="EMBL" id="KAJ0224803.1"/>
    </source>
</evidence>
<keyword evidence="2" id="KW-1185">Reference proteome</keyword>
<name>A0A9R1WIU9_LACSA</name>
<sequence length="87" mass="9975">MWLQFYVFSGPQVDAGPALNHLESLNCLDYTLNELQTLLLAHSPSLKKFTFRLNEVDVQNRLKIGEDLLQFPRASPKAEVVYLNLEL</sequence>
<dbReference type="EMBL" id="NBSK02000001">
    <property type="protein sequence ID" value="KAJ0224803.1"/>
    <property type="molecule type" value="Genomic_DNA"/>
</dbReference>
<gene>
    <name evidence="1" type="ORF">LSAT_V11C100032760</name>
</gene>
<protein>
    <recommendedName>
        <fullName evidence="3">FBD domain-containing protein</fullName>
    </recommendedName>
</protein>
<accession>A0A9R1WIU9</accession>
<dbReference type="AlphaFoldDB" id="A0A9R1WIU9"/>
<proteinExistence type="predicted"/>